<keyword evidence="3" id="KW-0012">Acyltransferase</keyword>
<dbReference type="InterPro" id="IPR029058">
    <property type="entry name" value="AB_hydrolase_fold"/>
</dbReference>
<reference evidence="3 4" key="1">
    <citation type="submission" date="2013-12" db="EMBL/GenBank/DDBJ databases">
        <authorList>
            <person name="Stott M."/>
        </authorList>
    </citation>
    <scope>NUCLEOTIDE SEQUENCE [LARGE SCALE GENOMIC DNA]</scope>
    <source>
        <strain evidence="3 4">K22</strain>
    </source>
</reference>
<dbReference type="OrthoDB" id="9776303at2"/>
<dbReference type="InterPro" id="IPR000073">
    <property type="entry name" value="AB_hydrolase_1"/>
</dbReference>
<dbReference type="EMBL" id="CBXV010000002">
    <property type="protein sequence ID" value="CDM64424.1"/>
    <property type="molecule type" value="Genomic_DNA"/>
</dbReference>
<sequence>MGDELKGSKRPLRHGYAQVGRVRLHYVERGEGEPLVLLLHGFPECWYSWRYQLLALGERYRVVAPDLRGYNLSDKPKGLGEYRLAALVEDVVGLIRHFGVERAGLVGHDWGAAIAWAVAQSCPEAVWKLAALQVPPLAVWLKNMSWAQALSSWYAFFFQLPYLPELLIGAGDFALLESLFKRTARRGTFTDEDLACYKLALRQANGLSALTAALNYYRANRAILWASLVALLRGVKTAAGRVRVPTLFIYGERDFAILPQTVAGVRDLIDAPYMEVRLPTTGHWVQQESPIEVNDALLRFLEMSF</sequence>
<keyword evidence="4" id="KW-1185">Reference proteome</keyword>
<evidence type="ECO:0000313" key="4">
    <source>
        <dbReference type="Proteomes" id="UP000031518"/>
    </source>
</evidence>
<dbReference type="AlphaFoldDB" id="A0A0B6WVW5"/>
<organism evidence="3 4">
    <name type="scientific">Pyrinomonas methylaliphatogenes</name>
    <dbReference type="NCBI Taxonomy" id="454194"/>
    <lineage>
        <taxon>Bacteria</taxon>
        <taxon>Pseudomonadati</taxon>
        <taxon>Acidobacteriota</taxon>
        <taxon>Blastocatellia</taxon>
        <taxon>Blastocatellales</taxon>
        <taxon>Pyrinomonadaceae</taxon>
        <taxon>Pyrinomonas</taxon>
    </lineage>
</organism>
<accession>A0A0B6WVW5</accession>
<dbReference type="PRINTS" id="PR00412">
    <property type="entry name" value="EPOXHYDRLASE"/>
</dbReference>
<feature type="domain" description="AB hydrolase-1" evidence="2">
    <location>
        <begin position="34"/>
        <end position="289"/>
    </location>
</feature>
<dbReference type="RefSeq" id="WP_060635231.1">
    <property type="nucleotide sequence ID" value="NZ_CBXV010000002.1"/>
</dbReference>
<keyword evidence="3" id="KW-0808">Transferase</keyword>
<proteinExistence type="predicted"/>
<dbReference type="InterPro" id="IPR000639">
    <property type="entry name" value="Epox_hydrolase-like"/>
</dbReference>
<dbReference type="STRING" id="454194.PYK22_00418"/>
<dbReference type="GO" id="GO:0016746">
    <property type="term" value="F:acyltransferase activity"/>
    <property type="evidence" value="ECO:0007669"/>
    <property type="project" value="UniProtKB-KW"/>
</dbReference>
<dbReference type="Pfam" id="PF00561">
    <property type="entry name" value="Abhydrolase_1"/>
    <property type="match status" value="1"/>
</dbReference>
<evidence type="ECO:0000256" key="1">
    <source>
        <dbReference type="ARBA" id="ARBA00022801"/>
    </source>
</evidence>
<protein>
    <submittedName>
        <fullName evidence="3">Predicted hydrolase or acyltransferase of alpha/beta superfamily</fullName>
    </submittedName>
</protein>
<dbReference type="PRINTS" id="PR00111">
    <property type="entry name" value="ABHYDROLASE"/>
</dbReference>
<dbReference type="Proteomes" id="UP000031518">
    <property type="component" value="Unassembled WGS sequence"/>
</dbReference>
<dbReference type="SUPFAM" id="SSF53474">
    <property type="entry name" value="alpha/beta-Hydrolases"/>
    <property type="match status" value="1"/>
</dbReference>
<name>A0A0B6WVW5_9BACT</name>
<dbReference type="GO" id="GO:0016787">
    <property type="term" value="F:hydrolase activity"/>
    <property type="evidence" value="ECO:0007669"/>
    <property type="project" value="UniProtKB-KW"/>
</dbReference>
<evidence type="ECO:0000259" key="2">
    <source>
        <dbReference type="Pfam" id="PF00561"/>
    </source>
</evidence>
<dbReference type="Gene3D" id="3.40.50.1820">
    <property type="entry name" value="alpha/beta hydrolase"/>
    <property type="match status" value="1"/>
</dbReference>
<evidence type="ECO:0000313" key="3">
    <source>
        <dbReference type="EMBL" id="CDM64424.1"/>
    </source>
</evidence>
<dbReference type="PANTHER" id="PTHR43329">
    <property type="entry name" value="EPOXIDE HYDROLASE"/>
    <property type="match status" value="1"/>
</dbReference>
<reference evidence="3 4" key="2">
    <citation type="submission" date="2015-01" db="EMBL/GenBank/DDBJ databases">
        <title>Complete genome sequence of Pyrinomonas methylaliphatogenes type strain K22T.</title>
        <authorList>
            <person name="Lee K.C.Y."/>
            <person name="Power J.F."/>
            <person name="Dunfield P.F."/>
            <person name="Morgan X.C."/>
            <person name="Huttenhower C."/>
            <person name="Stott M.B."/>
        </authorList>
    </citation>
    <scope>NUCLEOTIDE SEQUENCE [LARGE SCALE GENOMIC DNA]</scope>
    <source>
        <strain evidence="3 4">K22</strain>
    </source>
</reference>
<keyword evidence="1 3" id="KW-0378">Hydrolase</keyword>
<gene>
    <name evidence="3" type="ORF">PYK22_00418</name>
</gene>